<proteinExistence type="inferred from homology"/>
<dbReference type="Proteomes" id="UP001153050">
    <property type="component" value="Unassembled WGS sequence"/>
</dbReference>
<dbReference type="InterPro" id="IPR023346">
    <property type="entry name" value="Lysozyme-like_dom_sf"/>
</dbReference>
<dbReference type="PANTHER" id="PTHR37423:SF2">
    <property type="entry name" value="MEMBRANE-BOUND LYTIC MUREIN TRANSGLYCOSYLASE C"/>
    <property type="match status" value="1"/>
</dbReference>
<comment type="similarity">
    <text evidence="2">Belongs to the virb1 family.</text>
</comment>
<organism evidence="6 7">
    <name type="scientific">Mesorhizobium escarrei</name>
    <dbReference type="NCBI Taxonomy" id="666018"/>
    <lineage>
        <taxon>Bacteria</taxon>
        <taxon>Pseudomonadati</taxon>
        <taxon>Pseudomonadota</taxon>
        <taxon>Alphaproteobacteria</taxon>
        <taxon>Hyphomicrobiales</taxon>
        <taxon>Phyllobacteriaceae</taxon>
        <taxon>Mesorhizobium</taxon>
    </lineage>
</organism>
<feature type="region of interest" description="Disordered" evidence="3">
    <location>
        <begin position="113"/>
        <end position="135"/>
    </location>
</feature>
<evidence type="ECO:0000256" key="2">
    <source>
        <dbReference type="ARBA" id="ARBA00009387"/>
    </source>
</evidence>
<comment type="similarity">
    <text evidence="1">Belongs to the transglycosylase Slt family.</text>
</comment>
<sequence>MQKLTVLTVAVAAGVMTFAIGAANGAPLSQRADQGFMTTSDKTATPKVGQDAGEKRTASAKVKKAAAVKAKKPASAKAEKVSAKAVSAKKPVLATKAVSKRHVKRNRTRIDQATTASIGRKSRAAAPKPAAAGDSGKYSTIIERHAASNGVPVSLAKAVIMIESRFQPNQVGSAGEIGLMQIKPSTARMMGYSGSIKGLHDPETNIKYGMKYLAMARNLGGGTTCGTILKYNAGHGAKRMNPISAAYCGKVKVQLAALGAPA</sequence>
<dbReference type="PANTHER" id="PTHR37423">
    <property type="entry name" value="SOLUBLE LYTIC MUREIN TRANSGLYCOSYLASE-RELATED"/>
    <property type="match status" value="1"/>
</dbReference>
<dbReference type="SUPFAM" id="SSF53955">
    <property type="entry name" value="Lysozyme-like"/>
    <property type="match status" value="1"/>
</dbReference>
<protein>
    <submittedName>
        <fullName evidence="6">Lytic transglycosylase catalytic</fullName>
    </submittedName>
</protein>
<reference evidence="6 7" key="1">
    <citation type="submission" date="2022-03" db="EMBL/GenBank/DDBJ databases">
        <authorList>
            <person name="Brunel B."/>
        </authorList>
    </citation>
    <scope>NUCLEOTIDE SEQUENCE [LARGE SCALE GENOMIC DNA]</scope>
    <source>
        <strain evidence="6">STM5069sample</strain>
    </source>
</reference>
<accession>A0ABN8KI81</accession>
<dbReference type="Pfam" id="PF01464">
    <property type="entry name" value="SLT"/>
    <property type="match status" value="1"/>
</dbReference>
<feature type="signal peptide" evidence="4">
    <location>
        <begin position="1"/>
        <end position="22"/>
    </location>
</feature>
<evidence type="ECO:0000313" key="7">
    <source>
        <dbReference type="Proteomes" id="UP001153050"/>
    </source>
</evidence>
<keyword evidence="7" id="KW-1185">Reference proteome</keyword>
<feature type="domain" description="Transglycosylase SLT" evidence="5">
    <location>
        <begin position="142"/>
        <end position="239"/>
    </location>
</feature>
<dbReference type="Gene3D" id="1.10.530.10">
    <property type="match status" value="1"/>
</dbReference>
<evidence type="ECO:0000313" key="6">
    <source>
        <dbReference type="EMBL" id="CAH2408501.1"/>
    </source>
</evidence>
<comment type="caution">
    <text evidence="6">The sequence shown here is derived from an EMBL/GenBank/DDBJ whole genome shotgun (WGS) entry which is preliminary data.</text>
</comment>
<dbReference type="EMBL" id="CAKXZT010000168">
    <property type="protein sequence ID" value="CAH2408501.1"/>
    <property type="molecule type" value="Genomic_DNA"/>
</dbReference>
<name>A0ABN8KI81_9HYPH</name>
<keyword evidence="4" id="KW-0732">Signal</keyword>
<evidence type="ECO:0000256" key="4">
    <source>
        <dbReference type="SAM" id="SignalP"/>
    </source>
</evidence>
<evidence type="ECO:0000256" key="1">
    <source>
        <dbReference type="ARBA" id="ARBA00007734"/>
    </source>
</evidence>
<feature type="chain" id="PRO_5045823242" evidence="4">
    <location>
        <begin position="23"/>
        <end position="262"/>
    </location>
</feature>
<dbReference type="InterPro" id="IPR008258">
    <property type="entry name" value="Transglycosylase_SLT_dom_1"/>
</dbReference>
<gene>
    <name evidence="6" type="ORF">MES5069_70119</name>
</gene>
<evidence type="ECO:0000259" key="5">
    <source>
        <dbReference type="Pfam" id="PF01464"/>
    </source>
</evidence>
<evidence type="ECO:0000256" key="3">
    <source>
        <dbReference type="SAM" id="MobiDB-lite"/>
    </source>
</evidence>